<gene>
    <name evidence="2" type="ORF">AK812_SmicGene28149</name>
</gene>
<accession>A0A1Q9D527</accession>
<protein>
    <submittedName>
        <fullName evidence="2">Uncharacterized protein</fullName>
    </submittedName>
</protein>
<sequence length="391" mass="42852">MAERAAWYDPSWAQWAREIEEEYTAAEWAREVEADHARKRKASSIEVEAVQQSSAKVHKSEAEIKEEEQIEDERLQMALARAMLYSASAGLAASQPKAPAPVQLHFVQPSAPVPPPPPLPTTQELHGYGMRHGFGQQAGFVPATTQEQPGDDTARGFDLQGGFEQPATTQEQPGYDKHGFDLQGGFQQPVEQGGYAPERAGQQGDQGGYAANAGHVEPGGYVGQGGDAQQTGAPPEVEPAPVHVQEEEEPNGWTDNQGRYWSRDTHNPLLWWNLDPVDLLQLSMICVASRNAAFQELSHVAAVQTAKPLAAVDCSKTTLGLKNQTFVGLDLLSPDARYLEIISHPSFSEDMHDLRRFRIDCETGALDIQKLINNLGIHGLEMPNRALVQLL</sequence>
<dbReference type="AlphaFoldDB" id="A0A1Q9D527"/>
<evidence type="ECO:0000313" key="2">
    <source>
        <dbReference type="EMBL" id="OLP90298.1"/>
    </source>
</evidence>
<name>A0A1Q9D527_SYMMI</name>
<reference evidence="2 3" key="1">
    <citation type="submission" date="2016-02" db="EMBL/GenBank/DDBJ databases">
        <title>Genome analysis of coral dinoflagellate symbionts highlights evolutionary adaptations to a symbiotic lifestyle.</title>
        <authorList>
            <person name="Aranda M."/>
            <person name="Li Y."/>
            <person name="Liew Y.J."/>
            <person name="Baumgarten S."/>
            <person name="Simakov O."/>
            <person name="Wilson M."/>
            <person name="Piel J."/>
            <person name="Ashoor H."/>
            <person name="Bougouffa S."/>
            <person name="Bajic V.B."/>
            <person name="Ryu T."/>
            <person name="Ravasi T."/>
            <person name="Bayer T."/>
            <person name="Micklem G."/>
            <person name="Kim H."/>
            <person name="Bhak J."/>
            <person name="Lajeunesse T.C."/>
            <person name="Voolstra C.R."/>
        </authorList>
    </citation>
    <scope>NUCLEOTIDE SEQUENCE [LARGE SCALE GENOMIC DNA]</scope>
    <source>
        <strain evidence="2 3">CCMP2467</strain>
    </source>
</reference>
<dbReference type="OrthoDB" id="10297443at2759"/>
<feature type="region of interest" description="Disordered" evidence="1">
    <location>
        <begin position="191"/>
        <end position="238"/>
    </location>
</feature>
<evidence type="ECO:0000256" key="1">
    <source>
        <dbReference type="SAM" id="MobiDB-lite"/>
    </source>
</evidence>
<keyword evidence="3" id="KW-1185">Reference proteome</keyword>
<feature type="compositionally biased region" description="Low complexity" evidence="1">
    <location>
        <begin position="200"/>
        <end position="214"/>
    </location>
</feature>
<evidence type="ECO:0000313" key="3">
    <source>
        <dbReference type="Proteomes" id="UP000186817"/>
    </source>
</evidence>
<organism evidence="2 3">
    <name type="scientific">Symbiodinium microadriaticum</name>
    <name type="common">Dinoflagellate</name>
    <name type="synonym">Zooxanthella microadriatica</name>
    <dbReference type="NCBI Taxonomy" id="2951"/>
    <lineage>
        <taxon>Eukaryota</taxon>
        <taxon>Sar</taxon>
        <taxon>Alveolata</taxon>
        <taxon>Dinophyceae</taxon>
        <taxon>Suessiales</taxon>
        <taxon>Symbiodiniaceae</taxon>
        <taxon>Symbiodinium</taxon>
    </lineage>
</organism>
<dbReference type="EMBL" id="LSRX01000718">
    <property type="protein sequence ID" value="OLP90298.1"/>
    <property type="molecule type" value="Genomic_DNA"/>
</dbReference>
<comment type="caution">
    <text evidence="2">The sequence shown here is derived from an EMBL/GenBank/DDBJ whole genome shotgun (WGS) entry which is preliminary data.</text>
</comment>
<dbReference type="Proteomes" id="UP000186817">
    <property type="component" value="Unassembled WGS sequence"/>
</dbReference>
<proteinExistence type="predicted"/>